<dbReference type="EMBL" id="QGKV02000832">
    <property type="protein sequence ID" value="KAF3543921.1"/>
    <property type="molecule type" value="Genomic_DNA"/>
</dbReference>
<gene>
    <name evidence="1" type="ORF">DY000_02007219</name>
</gene>
<keyword evidence="2" id="KW-1185">Reference proteome</keyword>
<name>A0ABQ7BVQ9_BRACR</name>
<evidence type="ECO:0000313" key="2">
    <source>
        <dbReference type="Proteomes" id="UP000266723"/>
    </source>
</evidence>
<protein>
    <submittedName>
        <fullName evidence="1">Uncharacterized protein</fullName>
    </submittedName>
</protein>
<accession>A0ABQ7BVQ9</accession>
<evidence type="ECO:0000313" key="1">
    <source>
        <dbReference type="EMBL" id="KAF3543921.1"/>
    </source>
</evidence>
<organism evidence="1 2">
    <name type="scientific">Brassica cretica</name>
    <name type="common">Mustard</name>
    <dbReference type="NCBI Taxonomy" id="69181"/>
    <lineage>
        <taxon>Eukaryota</taxon>
        <taxon>Viridiplantae</taxon>
        <taxon>Streptophyta</taxon>
        <taxon>Embryophyta</taxon>
        <taxon>Tracheophyta</taxon>
        <taxon>Spermatophyta</taxon>
        <taxon>Magnoliopsida</taxon>
        <taxon>eudicotyledons</taxon>
        <taxon>Gunneridae</taxon>
        <taxon>Pentapetalae</taxon>
        <taxon>rosids</taxon>
        <taxon>malvids</taxon>
        <taxon>Brassicales</taxon>
        <taxon>Brassicaceae</taxon>
        <taxon>Brassiceae</taxon>
        <taxon>Brassica</taxon>
    </lineage>
</organism>
<dbReference type="Proteomes" id="UP000266723">
    <property type="component" value="Unassembled WGS sequence"/>
</dbReference>
<comment type="caution">
    <text evidence="1">The sequence shown here is derived from an EMBL/GenBank/DDBJ whole genome shotgun (WGS) entry which is preliminary data.</text>
</comment>
<proteinExistence type="predicted"/>
<reference evidence="1 2" key="1">
    <citation type="journal article" date="2020" name="BMC Genomics">
        <title>Intraspecific diversification of the crop wild relative Brassica cretica Lam. using demographic model selection.</title>
        <authorList>
            <person name="Kioukis A."/>
            <person name="Michalopoulou V.A."/>
            <person name="Briers L."/>
            <person name="Pirintsos S."/>
            <person name="Studholme D.J."/>
            <person name="Pavlidis P."/>
            <person name="Sarris P.F."/>
        </authorList>
    </citation>
    <scope>NUCLEOTIDE SEQUENCE [LARGE SCALE GENOMIC DNA]</scope>
    <source>
        <strain evidence="2">cv. PFS-1207/04</strain>
    </source>
</reference>
<sequence>MLKNEVVKEVIHNIFGSTAFQKLELIRTGAEKYSGLIADQKFTGRTEIRPVDREARGGPLHGFRTWCQPSDKLSVNTSRSCRHAWKQHLRTDMKKYEMSPYLQSKHVDRHVGARGAAAHATGAMRSDTRAATNLKGVHSGLGTPLRSVGTGGYLRSSRKGFGRGFGQGSKPQRTKHSRIAGTSVWYRALPIACLISNARLVFWVLRGKEGYRGCIKHALYGEFARKHVPSCDALSGLHVSHIGCSNPCALWLRVSHVALLDHGFGLDGQSCSWLIVGWPVGFSSPTLGVGRPSVMFLFDCWPVGRPMPRTVRGCYRRTLQSIDRRHLPSRPHLAMPWGL</sequence>